<feature type="transmembrane region" description="Helical" evidence="2">
    <location>
        <begin position="12"/>
        <end position="35"/>
    </location>
</feature>
<feature type="compositionally biased region" description="Low complexity" evidence="1">
    <location>
        <begin position="77"/>
        <end position="90"/>
    </location>
</feature>
<keyword evidence="2" id="KW-0812">Transmembrane</keyword>
<name>A0A7C9NUF2_9BACT</name>
<protein>
    <submittedName>
        <fullName evidence="3">Uncharacterized protein</fullName>
    </submittedName>
</protein>
<comment type="caution">
    <text evidence="3">The sequence shown here is derived from an EMBL/GenBank/DDBJ whole genome shotgun (WGS) entry which is preliminary data.</text>
</comment>
<evidence type="ECO:0000313" key="3">
    <source>
        <dbReference type="EMBL" id="NBI34032.1"/>
    </source>
</evidence>
<evidence type="ECO:0000256" key="1">
    <source>
        <dbReference type="SAM" id="MobiDB-lite"/>
    </source>
</evidence>
<feature type="compositionally biased region" description="Pro residues" evidence="1">
    <location>
        <begin position="91"/>
        <end position="110"/>
    </location>
</feature>
<accession>A0A7C9NUF2</accession>
<keyword evidence="2" id="KW-1133">Transmembrane helix</keyword>
<organism evidence="3">
    <name type="scientific">Muribaculaceae bacterium Z82</name>
    <dbReference type="NCBI Taxonomy" id="2304548"/>
    <lineage>
        <taxon>Bacteria</taxon>
        <taxon>Pseudomonadati</taxon>
        <taxon>Bacteroidota</taxon>
        <taxon>Bacteroidia</taxon>
        <taxon>Bacteroidales</taxon>
        <taxon>Muribaculaceae</taxon>
    </lineage>
</organism>
<gene>
    <name evidence="3" type="ORF">D1639_03085</name>
</gene>
<feature type="transmembrane region" description="Helical" evidence="2">
    <location>
        <begin position="47"/>
        <end position="68"/>
    </location>
</feature>
<dbReference type="EMBL" id="QWKH01000012">
    <property type="protein sequence ID" value="NBI34032.1"/>
    <property type="molecule type" value="Genomic_DNA"/>
</dbReference>
<proteinExistence type="predicted"/>
<reference evidence="3" key="1">
    <citation type="submission" date="2018-08" db="EMBL/GenBank/DDBJ databases">
        <title>Murine metabolic-syndrome-specific gut microbial biobank.</title>
        <authorList>
            <person name="Liu C."/>
        </authorList>
    </citation>
    <scope>NUCLEOTIDE SEQUENCE [LARGE SCALE GENOMIC DNA]</scope>
    <source>
        <strain evidence="3">Z82</strain>
    </source>
</reference>
<keyword evidence="2" id="KW-0472">Membrane</keyword>
<sequence length="110" mass="11433">MKILGLGIPELTILQVFLIPLAFFVVGLFAANLMIKSAQEKGHHRDSTGLLWVIAIFCTPIVLGLYVAGLPDRAATTAATPATGPSATPAAPRPASPRNEPPTPPNAPLA</sequence>
<feature type="region of interest" description="Disordered" evidence="1">
    <location>
        <begin position="77"/>
        <end position="110"/>
    </location>
</feature>
<dbReference type="AlphaFoldDB" id="A0A7C9NUF2"/>
<evidence type="ECO:0000256" key="2">
    <source>
        <dbReference type="SAM" id="Phobius"/>
    </source>
</evidence>